<dbReference type="AlphaFoldDB" id="A0ABD2ZL14"/>
<evidence type="ECO:0000313" key="3">
    <source>
        <dbReference type="Proteomes" id="UP001630127"/>
    </source>
</evidence>
<reference evidence="2 3" key="1">
    <citation type="submission" date="2024-11" db="EMBL/GenBank/DDBJ databases">
        <title>A near-complete genome assembly of Cinchona calisaya.</title>
        <authorList>
            <person name="Lian D.C."/>
            <person name="Zhao X.W."/>
            <person name="Wei L."/>
        </authorList>
    </citation>
    <scope>NUCLEOTIDE SEQUENCE [LARGE SCALE GENOMIC DNA]</scope>
    <source>
        <tissue evidence="2">Nenye</tissue>
    </source>
</reference>
<evidence type="ECO:0000256" key="1">
    <source>
        <dbReference type="SAM" id="MobiDB-lite"/>
    </source>
</evidence>
<organism evidence="2 3">
    <name type="scientific">Cinchona calisaya</name>
    <dbReference type="NCBI Taxonomy" id="153742"/>
    <lineage>
        <taxon>Eukaryota</taxon>
        <taxon>Viridiplantae</taxon>
        <taxon>Streptophyta</taxon>
        <taxon>Embryophyta</taxon>
        <taxon>Tracheophyta</taxon>
        <taxon>Spermatophyta</taxon>
        <taxon>Magnoliopsida</taxon>
        <taxon>eudicotyledons</taxon>
        <taxon>Gunneridae</taxon>
        <taxon>Pentapetalae</taxon>
        <taxon>asterids</taxon>
        <taxon>lamiids</taxon>
        <taxon>Gentianales</taxon>
        <taxon>Rubiaceae</taxon>
        <taxon>Cinchonoideae</taxon>
        <taxon>Cinchoneae</taxon>
        <taxon>Cinchona</taxon>
    </lineage>
</organism>
<feature type="region of interest" description="Disordered" evidence="1">
    <location>
        <begin position="1"/>
        <end position="21"/>
    </location>
</feature>
<accession>A0ABD2ZL14</accession>
<dbReference type="EMBL" id="JBJUIK010000008">
    <property type="protein sequence ID" value="KAL3519814.1"/>
    <property type="molecule type" value="Genomic_DNA"/>
</dbReference>
<keyword evidence="3" id="KW-1185">Reference proteome</keyword>
<protein>
    <submittedName>
        <fullName evidence="2">Uncharacterized protein</fullName>
    </submittedName>
</protein>
<name>A0ABD2ZL14_9GENT</name>
<comment type="caution">
    <text evidence="2">The sequence shown here is derived from an EMBL/GenBank/DDBJ whole genome shotgun (WGS) entry which is preliminary data.</text>
</comment>
<proteinExistence type="predicted"/>
<sequence>MMAAGAHSPGSCDDNLNEQPLSSSNLQTNLAMNFVSFSSALAETNHQRVSNSYGDGNGLCESTATNMDGSQHHVAAGMGKSNAIVACVDGAHVAVEWTVVPVMKITKISDISATIS</sequence>
<dbReference type="Proteomes" id="UP001630127">
    <property type="component" value="Unassembled WGS sequence"/>
</dbReference>
<gene>
    <name evidence="2" type="ORF">ACH5RR_017963</name>
</gene>
<evidence type="ECO:0000313" key="2">
    <source>
        <dbReference type="EMBL" id="KAL3519814.1"/>
    </source>
</evidence>